<keyword evidence="2" id="KW-0134">Cell wall</keyword>
<keyword evidence="2" id="KW-0964">Secreted</keyword>
<evidence type="ECO:0000313" key="3">
    <source>
        <dbReference type="EMBL" id="GAU22177.1"/>
    </source>
</evidence>
<dbReference type="Proteomes" id="UP000242715">
    <property type="component" value="Unassembled WGS sequence"/>
</dbReference>
<keyword evidence="4" id="KW-1185">Reference proteome</keyword>
<dbReference type="EMBL" id="DF973242">
    <property type="protein sequence ID" value="GAU22177.1"/>
    <property type="molecule type" value="Genomic_DNA"/>
</dbReference>
<name>A0A2Z6MZA9_TRISU</name>
<dbReference type="SUPFAM" id="SSF51126">
    <property type="entry name" value="Pectin lyase-like"/>
    <property type="match status" value="1"/>
</dbReference>
<dbReference type="InterPro" id="IPR011050">
    <property type="entry name" value="Pectin_lyase_fold/virulence"/>
</dbReference>
<sequence length="194" mass="21339">MVDFLLPPPHLISCWRTLSSFEFPFSLDSSGFIELAFNCTITILWKGTGASWRKVHELYPRRWTSGCSNHSNVVVRFATILAPRDSPNTDGIDPGDVGDHADDKYDHNALPIVKGITIVNVWGVKVLQAGLIKGIKNSPFSDICLSDINLHGVNGTRSRTPSWMCSDVVGVAHEVSPWPCSELITQQLGSCANY</sequence>
<evidence type="ECO:0000256" key="2">
    <source>
        <dbReference type="ARBA" id="ARBA00022512"/>
    </source>
</evidence>
<comment type="subcellular location">
    <subcellularLocation>
        <location evidence="1">Secreted</location>
        <location evidence="1">Cell wall</location>
    </subcellularLocation>
</comment>
<reference evidence="4" key="1">
    <citation type="journal article" date="2017" name="Front. Plant Sci.">
        <title>Climate Clever Clovers: New Paradigm to Reduce the Environmental Footprint of Ruminants by Breeding Low Methanogenic Forages Utilizing Haplotype Variation.</title>
        <authorList>
            <person name="Kaur P."/>
            <person name="Appels R."/>
            <person name="Bayer P.E."/>
            <person name="Keeble-Gagnere G."/>
            <person name="Wang J."/>
            <person name="Hirakawa H."/>
            <person name="Shirasawa K."/>
            <person name="Vercoe P."/>
            <person name="Stefanova K."/>
            <person name="Durmic Z."/>
            <person name="Nichols P."/>
            <person name="Revell C."/>
            <person name="Isobe S.N."/>
            <person name="Edwards D."/>
            <person name="Erskine W."/>
        </authorList>
    </citation>
    <scope>NUCLEOTIDE SEQUENCE [LARGE SCALE GENOMIC DNA]</scope>
    <source>
        <strain evidence="4">cv. Daliak</strain>
    </source>
</reference>
<dbReference type="InterPro" id="IPR051801">
    <property type="entry name" value="GH28_Enzymes"/>
</dbReference>
<organism evidence="3 4">
    <name type="scientific">Trifolium subterraneum</name>
    <name type="common">Subterranean clover</name>
    <dbReference type="NCBI Taxonomy" id="3900"/>
    <lineage>
        <taxon>Eukaryota</taxon>
        <taxon>Viridiplantae</taxon>
        <taxon>Streptophyta</taxon>
        <taxon>Embryophyta</taxon>
        <taxon>Tracheophyta</taxon>
        <taxon>Spermatophyta</taxon>
        <taxon>Magnoliopsida</taxon>
        <taxon>eudicotyledons</taxon>
        <taxon>Gunneridae</taxon>
        <taxon>Pentapetalae</taxon>
        <taxon>rosids</taxon>
        <taxon>fabids</taxon>
        <taxon>Fabales</taxon>
        <taxon>Fabaceae</taxon>
        <taxon>Papilionoideae</taxon>
        <taxon>50 kb inversion clade</taxon>
        <taxon>NPAAA clade</taxon>
        <taxon>Hologalegina</taxon>
        <taxon>IRL clade</taxon>
        <taxon>Trifolieae</taxon>
        <taxon>Trifolium</taxon>
    </lineage>
</organism>
<dbReference type="PANTHER" id="PTHR31339">
    <property type="entry name" value="PECTIN LYASE-RELATED"/>
    <property type="match status" value="1"/>
</dbReference>
<dbReference type="AlphaFoldDB" id="A0A2Z6MZA9"/>
<dbReference type="OrthoDB" id="1610090at2759"/>
<evidence type="ECO:0000256" key="1">
    <source>
        <dbReference type="ARBA" id="ARBA00004191"/>
    </source>
</evidence>
<protein>
    <submittedName>
        <fullName evidence="3">Uncharacterized protein</fullName>
    </submittedName>
</protein>
<dbReference type="PANTHER" id="PTHR31339:SF60">
    <property type="entry name" value="POLYGALACTURONASE_GLYCOSIDE HYDROLASE FAMILY PROTEIN"/>
    <property type="match status" value="1"/>
</dbReference>
<gene>
    <name evidence="3" type="ORF">TSUD_252050</name>
</gene>
<proteinExistence type="predicted"/>
<accession>A0A2Z6MZA9</accession>
<dbReference type="Gene3D" id="2.160.20.10">
    <property type="entry name" value="Single-stranded right-handed beta-helix, Pectin lyase-like"/>
    <property type="match status" value="2"/>
</dbReference>
<evidence type="ECO:0000313" key="4">
    <source>
        <dbReference type="Proteomes" id="UP000242715"/>
    </source>
</evidence>
<dbReference type="InterPro" id="IPR012334">
    <property type="entry name" value="Pectin_lyas_fold"/>
</dbReference>